<keyword evidence="8" id="KW-0969">Cilium</keyword>
<dbReference type="Gene3D" id="2.30.30.910">
    <property type="match status" value="1"/>
</dbReference>
<protein>
    <recommendedName>
        <fullName evidence="2 5">Basal-body rod modification protein FlgD</fullName>
    </recommendedName>
</protein>
<evidence type="ECO:0000256" key="4">
    <source>
        <dbReference type="ARBA" id="ARBA00024746"/>
    </source>
</evidence>
<dbReference type="Gene3D" id="2.60.40.4070">
    <property type="match status" value="1"/>
</dbReference>
<keyword evidence="3 5" id="KW-1005">Bacterial flagellum biogenesis</keyword>
<evidence type="ECO:0000256" key="2">
    <source>
        <dbReference type="ARBA" id="ARBA00016013"/>
    </source>
</evidence>
<dbReference type="InterPro" id="IPR025965">
    <property type="entry name" value="FlgD/Vpr_Ig-like"/>
</dbReference>
<dbReference type="GO" id="GO:0044781">
    <property type="term" value="P:bacterial-type flagellum organization"/>
    <property type="evidence" value="ECO:0007669"/>
    <property type="project" value="UniProtKB-UniRule"/>
</dbReference>
<accession>A0A974SS54</accession>
<sequence length="225" mass="23235">MATVNSTTNSGSDVFAALGASTKKSGGSQADQIQDRFLTLLVTQLKNQDPLNPMDNAQMTSQLAQINTISGIEKLNTTLSQMLGVYNEGQAMQAAGMVGKYVLVAGNSLPLAGGQAIGGATLAGPADQVTISIYDSAGNLVQSQKLGAAEAGNLNFTWDGKKSDGSKAADGTYTFKVAAVRGNDKVEASALQLGMVNAVVRSKDGFLLDLGPQGTMAFKDVQQIL</sequence>
<keyword evidence="9" id="KW-1185">Reference proteome</keyword>
<dbReference type="Proteomes" id="UP000663444">
    <property type="component" value="Chromosome"/>
</dbReference>
<dbReference type="InterPro" id="IPR025963">
    <property type="entry name" value="FLgD_Tudor"/>
</dbReference>
<keyword evidence="8" id="KW-0282">Flagellum</keyword>
<dbReference type="KEGG" id="ares:IWH25_09060"/>
<evidence type="ECO:0000259" key="6">
    <source>
        <dbReference type="Pfam" id="PF13860"/>
    </source>
</evidence>
<evidence type="ECO:0000313" key="9">
    <source>
        <dbReference type="Proteomes" id="UP000663444"/>
    </source>
</evidence>
<reference evidence="8" key="1">
    <citation type="submission" date="2020-11" db="EMBL/GenBank/DDBJ databases">
        <title>Azospira restricta DSM 18626 genome sequence.</title>
        <authorList>
            <person name="Moe W.M."/>
        </authorList>
    </citation>
    <scope>NUCLEOTIDE SEQUENCE</scope>
    <source>
        <strain evidence="8">DSM 18626</strain>
    </source>
</reference>
<feature type="domain" description="FlgD/Vpr Ig-like" evidence="6">
    <location>
        <begin position="107"/>
        <end position="182"/>
    </location>
</feature>
<organism evidence="8 9">
    <name type="scientific">Azospira restricta</name>
    <dbReference type="NCBI Taxonomy" id="404405"/>
    <lineage>
        <taxon>Bacteria</taxon>
        <taxon>Pseudomonadati</taxon>
        <taxon>Pseudomonadota</taxon>
        <taxon>Betaproteobacteria</taxon>
        <taxon>Rhodocyclales</taxon>
        <taxon>Rhodocyclaceae</taxon>
        <taxon>Azospira</taxon>
    </lineage>
</organism>
<dbReference type="Pfam" id="PF13860">
    <property type="entry name" value="FlgD_ig"/>
    <property type="match status" value="1"/>
</dbReference>
<evidence type="ECO:0000256" key="1">
    <source>
        <dbReference type="ARBA" id="ARBA00010577"/>
    </source>
</evidence>
<dbReference type="Pfam" id="PF03963">
    <property type="entry name" value="FlgD"/>
    <property type="match status" value="1"/>
</dbReference>
<keyword evidence="8" id="KW-0966">Cell projection</keyword>
<dbReference type="Pfam" id="PF13861">
    <property type="entry name" value="FLgD_tudor"/>
    <property type="match status" value="1"/>
</dbReference>
<dbReference type="EMBL" id="CP064781">
    <property type="protein sequence ID" value="QRJ65452.1"/>
    <property type="molecule type" value="Genomic_DNA"/>
</dbReference>
<comment type="function">
    <text evidence="4 5">Required for flagellar hook formation. May act as a scaffolding protein.</text>
</comment>
<gene>
    <name evidence="8" type="ORF">IWH25_09060</name>
</gene>
<evidence type="ECO:0000256" key="3">
    <source>
        <dbReference type="ARBA" id="ARBA00022795"/>
    </source>
</evidence>
<evidence type="ECO:0000313" key="8">
    <source>
        <dbReference type="EMBL" id="QRJ65452.1"/>
    </source>
</evidence>
<comment type="similarity">
    <text evidence="1 5">Belongs to the FlgD family.</text>
</comment>
<dbReference type="InterPro" id="IPR005648">
    <property type="entry name" value="FlgD"/>
</dbReference>
<feature type="domain" description="FlgD Tudor-like" evidence="7">
    <location>
        <begin position="90"/>
        <end position="222"/>
    </location>
</feature>
<dbReference type="RefSeq" id="WP_203388982.1">
    <property type="nucleotide sequence ID" value="NZ_CP064781.1"/>
</dbReference>
<evidence type="ECO:0000259" key="7">
    <source>
        <dbReference type="Pfam" id="PF13861"/>
    </source>
</evidence>
<name>A0A974SS54_9RHOO</name>
<proteinExistence type="inferred from homology"/>
<dbReference type="AlphaFoldDB" id="A0A974SS54"/>
<evidence type="ECO:0000256" key="5">
    <source>
        <dbReference type="RuleBase" id="RU362076"/>
    </source>
</evidence>